<dbReference type="NCBIfam" id="TIGR01760">
    <property type="entry name" value="tape_meas_TP901"/>
    <property type="match status" value="1"/>
</dbReference>
<dbReference type="AlphaFoldDB" id="A0A2U2DSS4"/>
<reference evidence="4 5" key="1">
    <citation type="submission" date="2018-05" db="EMBL/GenBank/DDBJ databases">
        <title>The draft genome of strain NS-104.</title>
        <authorList>
            <person name="Hang P."/>
            <person name="Jiang J."/>
        </authorList>
    </citation>
    <scope>NUCLEOTIDE SEQUENCE [LARGE SCALE GENOMIC DNA]</scope>
    <source>
        <strain evidence="4 5">NS-104</strain>
    </source>
</reference>
<dbReference type="Proteomes" id="UP000245252">
    <property type="component" value="Unassembled WGS sequence"/>
</dbReference>
<dbReference type="PANTHER" id="PTHR37813">
    <property type="entry name" value="FELS-2 PROPHAGE PROTEIN"/>
    <property type="match status" value="1"/>
</dbReference>
<evidence type="ECO:0000259" key="3">
    <source>
        <dbReference type="Pfam" id="PF10145"/>
    </source>
</evidence>
<evidence type="ECO:0000313" key="4">
    <source>
        <dbReference type="EMBL" id="PWE56376.1"/>
    </source>
</evidence>
<dbReference type="Pfam" id="PF10145">
    <property type="entry name" value="PhageMin_Tail"/>
    <property type="match status" value="1"/>
</dbReference>
<keyword evidence="1" id="KW-1188">Viral release from host cell</keyword>
<organism evidence="4 5">
    <name type="scientific">Metarhizobium album</name>
    <dbReference type="NCBI Taxonomy" id="2182425"/>
    <lineage>
        <taxon>Bacteria</taxon>
        <taxon>Pseudomonadati</taxon>
        <taxon>Pseudomonadota</taxon>
        <taxon>Alphaproteobacteria</taxon>
        <taxon>Hyphomicrobiales</taxon>
        <taxon>Rhizobiaceae</taxon>
        <taxon>Metarhizobium</taxon>
    </lineage>
</organism>
<evidence type="ECO:0000256" key="1">
    <source>
        <dbReference type="ARBA" id="ARBA00022612"/>
    </source>
</evidence>
<dbReference type="OrthoDB" id="8429573at2"/>
<dbReference type="InterPro" id="IPR010090">
    <property type="entry name" value="Phage_tape_meas"/>
</dbReference>
<name>A0A2U2DSS4_9HYPH</name>
<protein>
    <submittedName>
        <fullName evidence="4">Phage tail tape measure protein</fullName>
    </submittedName>
</protein>
<sequence>MAVLKSTLKLSLLDDVSARARRITGVLNDLQRRQTAFMTPLRSGLGSLLALGAGYIGVTSGVDSTVGAAMRFESAFADVRKVVDGTDQQLEFIRQTIKQMSTELPIASEDMAALFAAAAESGIATADLKDFATMAARVGIAFDMSAGEAGESLAKLKTQLGLTVAETGDMADAINHLSNNMASKASDVTDFMLRVGAFTKIGGLAKEQTAALGSAMIAAGADPSTAATAMQNVVKAMTRGASAKKSQKAVAKALGLNLPQLAKDMQKDAPSAIKKVLAAIGKAPKDQHVALLSDFFGDEAKAFAPLIGNIGLLDQALDSVNDKAKYGGSAFREYVERANTTANVLQLLRNRVNNAFESFGESMLPSIKEAAQGVNDVLDTMGERATAFDKISTAFQGFMQGFAPDSNIRTFINDLGDLLFGKADGSAAADALGRIFAKFKQWGEDFRYFSDQVRNSPIVKFLAPLMEQGFKLMVASVGFAIAARSLRLLGSALYFLSGASTVAGILKTVAGIQGALNASTAAGGLQGAAATSGTAFGTLFAAAAGVAIAAGLLVTLRDLDPEGNLGGITKPVDDFIEKHTGWNPAKDGLSPWDVFEGLGKVLPGFSGVPAIWNDWWPGQKEPSAALTPVSVSAQQAMDNAIGARNAGIGGSTTDTLPGKTADDLGVTQPMKIDPGSIAALLQPSGTQDVRVTNQQPVSVNVSAPITITGVMDPRAAAAAATSDLGAKTKAAVESSLGGGGGF</sequence>
<keyword evidence="5" id="KW-1185">Reference proteome</keyword>
<feature type="region of interest" description="Disordered" evidence="2">
    <location>
        <begin position="643"/>
        <end position="667"/>
    </location>
</feature>
<evidence type="ECO:0000256" key="2">
    <source>
        <dbReference type="SAM" id="MobiDB-lite"/>
    </source>
</evidence>
<proteinExistence type="predicted"/>
<feature type="domain" description="Phage tail tape measure protein" evidence="3">
    <location>
        <begin position="94"/>
        <end position="297"/>
    </location>
</feature>
<dbReference type="PANTHER" id="PTHR37813:SF1">
    <property type="entry name" value="FELS-2 PROPHAGE PROTEIN"/>
    <property type="match status" value="1"/>
</dbReference>
<gene>
    <name evidence="4" type="ORF">DEM27_08220</name>
</gene>
<accession>A0A2U2DSS4</accession>
<comment type="caution">
    <text evidence="4">The sequence shown here is derived from an EMBL/GenBank/DDBJ whole genome shotgun (WGS) entry which is preliminary data.</text>
</comment>
<evidence type="ECO:0000313" key="5">
    <source>
        <dbReference type="Proteomes" id="UP000245252"/>
    </source>
</evidence>
<dbReference type="EMBL" id="QFBC01000003">
    <property type="protein sequence ID" value="PWE56376.1"/>
    <property type="molecule type" value="Genomic_DNA"/>
</dbReference>